<protein>
    <submittedName>
        <fullName evidence="1">Cysteine-rich KTR domain-containing protein</fullName>
    </submittedName>
</protein>
<reference evidence="1 2" key="1">
    <citation type="submission" date="2024-03" db="EMBL/GenBank/DDBJ databases">
        <title>Human intestinal bacterial collection.</title>
        <authorList>
            <person name="Pauvert C."/>
            <person name="Hitch T.C.A."/>
            <person name="Clavel T."/>
        </authorList>
    </citation>
    <scope>NUCLEOTIDE SEQUENCE [LARGE SCALE GENOMIC DNA]</scope>
    <source>
        <strain evidence="1 2">CLA-JM-H16</strain>
    </source>
</reference>
<gene>
    <name evidence="1" type="ORF">WMO28_15305</name>
</gene>
<keyword evidence="2" id="KW-1185">Reference proteome</keyword>
<sequence>MKAIISDKWILCPDCGAKTRTQILEDTELKHFPLFCPKCKKNFIIDVKNRIVDYQTDTRR</sequence>
<dbReference type="Pfam" id="PF14205">
    <property type="entry name" value="Cys_rich_KTR"/>
    <property type="match status" value="1"/>
</dbReference>
<dbReference type="RefSeq" id="WP_349057549.1">
    <property type="nucleotide sequence ID" value="NZ_JBBMEJ010000025.1"/>
</dbReference>
<name>A0ABV1BI26_9FIRM</name>
<dbReference type="EMBL" id="JBBMEJ010000025">
    <property type="protein sequence ID" value="MEQ2372272.1"/>
    <property type="molecule type" value="Genomic_DNA"/>
</dbReference>
<accession>A0ABV1BI26</accession>
<proteinExistence type="predicted"/>
<dbReference type="Proteomes" id="UP001473063">
    <property type="component" value="Unassembled WGS sequence"/>
</dbReference>
<evidence type="ECO:0000313" key="1">
    <source>
        <dbReference type="EMBL" id="MEQ2372272.1"/>
    </source>
</evidence>
<dbReference type="InterPro" id="IPR025957">
    <property type="entry name" value="Cys_rich_KTR"/>
</dbReference>
<evidence type="ECO:0000313" key="2">
    <source>
        <dbReference type="Proteomes" id="UP001473063"/>
    </source>
</evidence>
<comment type="caution">
    <text evidence="1">The sequence shown here is derived from an EMBL/GenBank/DDBJ whole genome shotgun (WGS) entry which is preliminary data.</text>
</comment>
<organism evidence="1 2">
    <name type="scientific">Blautia aquisgranensis</name>
    <dbReference type="NCBI Taxonomy" id="3133153"/>
    <lineage>
        <taxon>Bacteria</taxon>
        <taxon>Bacillati</taxon>
        <taxon>Bacillota</taxon>
        <taxon>Clostridia</taxon>
        <taxon>Lachnospirales</taxon>
        <taxon>Lachnospiraceae</taxon>
        <taxon>Blautia</taxon>
    </lineage>
</organism>